<feature type="binding site" evidence="15">
    <location>
        <position position="162"/>
    </location>
    <ligand>
        <name>NADP(+)</name>
        <dbReference type="ChEBI" id="CHEBI:58349"/>
    </ligand>
</feature>
<dbReference type="CDD" id="cd01284">
    <property type="entry name" value="Riboflavin_deaminase-reductase"/>
    <property type="match status" value="1"/>
</dbReference>
<evidence type="ECO:0000256" key="12">
    <source>
        <dbReference type="ARBA" id="ARBA00023268"/>
    </source>
</evidence>
<dbReference type="PROSITE" id="PS00903">
    <property type="entry name" value="CYT_DCMP_DEAMINASES_1"/>
    <property type="match status" value="1"/>
</dbReference>
<feature type="binding site" evidence="16">
    <location>
        <position position="92"/>
    </location>
    <ligand>
        <name>Zn(2+)</name>
        <dbReference type="ChEBI" id="CHEBI:29105"/>
        <note>catalytic</note>
    </ligand>
</feature>
<evidence type="ECO:0000259" key="17">
    <source>
        <dbReference type="PROSITE" id="PS51747"/>
    </source>
</evidence>
<evidence type="ECO:0000256" key="5">
    <source>
        <dbReference type="ARBA" id="ARBA00007417"/>
    </source>
</evidence>
<keyword evidence="19" id="KW-1185">Reference proteome</keyword>
<gene>
    <name evidence="18" type="primary">ribD</name>
    <name evidence="18" type="ORF">C3K47_11375</name>
</gene>
<comment type="catalytic activity">
    <reaction evidence="13">
        <text>5-amino-6-(5-phospho-D-ribitylamino)uracil + NADP(+) = 5-amino-6-(5-phospho-D-ribosylamino)uracil + NADPH + H(+)</text>
        <dbReference type="Rhea" id="RHEA:17845"/>
        <dbReference type="ChEBI" id="CHEBI:15378"/>
        <dbReference type="ChEBI" id="CHEBI:57783"/>
        <dbReference type="ChEBI" id="CHEBI:58349"/>
        <dbReference type="ChEBI" id="CHEBI:58421"/>
        <dbReference type="ChEBI" id="CHEBI:58453"/>
        <dbReference type="EC" id="1.1.1.193"/>
    </reaction>
</comment>
<comment type="function">
    <text evidence="1 13">Converts 2,5-diamino-6-(ribosylamino)-4(3h)-pyrimidinone 5'-phosphate into 5-amino-6-(ribosylamino)-2,4(1h,3h)-pyrimidinedione 5'-phosphate.</text>
</comment>
<evidence type="ECO:0000256" key="4">
    <source>
        <dbReference type="ARBA" id="ARBA00005259"/>
    </source>
</evidence>
<dbReference type="SUPFAM" id="SSF53597">
    <property type="entry name" value="Dihydrofolate reductase-like"/>
    <property type="match status" value="1"/>
</dbReference>
<evidence type="ECO:0000256" key="14">
    <source>
        <dbReference type="PIRSR" id="PIRSR006769-1"/>
    </source>
</evidence>
<dbReference type="EC" id="3.5.4.26" evidence="13"/>
<comment type="pathway">
    <text evidence="3 13">Cofactor biosynthesis; riboflavin biosynthesis; 5-amino-6-(D-ribitylamino)uracil from GTP: step 3/4.</text>
</comment>
<dbReference type="RefSeq" id="WP_103789259.1">
    <property type="nucleotide sequence ID" value="NZ_PQVF01000007.1"/>
</dbReference>
<organism evidence="18 19">
    <name type="scientific">Solitalea longa</name>
    <dbReference type="NCBI Taxonomy" id="2079460"/>
    <lineage>
        <taxon>Bacteria</taxon>
        <taxon>Pseudomonadati</taxon>
        <taxon>Bacteroidota</taxon>
        <taxon>Sphingobacteriia</taxon>
        <taxon>Sphingobacteriales</taxon>
        <taxon>Sphingobacteriaceae</taxon>
        <taxon>Solitalea</taxon>
    </lineage>
</organism>
<comment type="catalytic activity">
    <reaction evidence="13">
        <text>2,5-diamino-6-hydroxy-4-(5-phosphoribosylamino)-pyrimidine + H2O + H(+) = 5-amino-6-(5-phospho-D-ribosylamino)uracil + NH4(+)</text>
        <dbReference type="Rhea" id="RHEA:21868"/>
        <dbReference type="ChEBI" id="CHEBI:15377"/>
        <dbReference type="ChEBI" id="CHEBI:15378"/>
        <dbReference type="ChEBI" id="CHEBI:28938"/>
        <dbReference type="ChEBI" id="CHEBI:58453"/>
        <dbReference type="ChEBI" id="CHEBI:58614"/>
        <dbReference type="EC" id="3.5.4.26"/>
    </reaction>
</comment>
<evidence type="ECO:0000313" key="19">
    <source>
        <dbReference type="Proteomes" id="UP000236893"/>
    </source>
</evidence>
<evidence type="ECO:0000256" key="11">
    <source>
        <dbReference type="ARBA" id="ARBA00023002"/>
    </source>
</evidence>
<dbReference type="AlphaFoldDB" id="A0A2S5A180"/>
<evidence type="ECO:0000256" key="8">
    <source>
        <dbReference type="ARBA" id="ARBA00022801"/>
    </source>
</evidence>
<evidence type="ECO:0000256" key="1">
    <source>
        <dbReference type="ARBA" id="ARBA00002151"/>
    </source>
</evidence>
<feature type="binding site" evidence="15">
    <location>
        <position position="215"/>
    </location>
    <ligand>
        <name>substrate</name>
    </ligand>
</feature>
<accession>A0A2S5A180</accession>
<keyword evidence="12" id="KW-0511">Multifunctional enzyme</keyword>
<dbReference type="Gene3D" id="3.40.430.10">
    <property type="entry name" value="Dihydrofolate Reductase, subunit A"/>
    <property type="match status" value="1"/>
</dbReference>
<feature type="binding site" evidence="15">
    <location>
        <position position="212"/>
    </location>
    <ligand>
        <name>substrate</name>
    </ligand>
</feature>
<feature type="binding site" evidence="15">
    <location>
        <position position="192"/>
    </location>
    <ligand>
        <name>substrate</name>
    </ligand>
</feature>
<dbReference type="GO" id="GO:0008703">
    <property type="term" value="F:5-amino-6-(5-phosphoribosylamino)uracil reductase activity"/>
    <property type="evidence" value="ECO:0007669"/>
    <property type="project" value="UniProtKB-EC"/>
</dbReference>
<keyword evidence="6 13" id="KW-0686">Riboflavin biosynthesis</keyword>
<protein>
    <recommendedName>
        <fullName evidence="13">Riboflavin biosynthesis protein RibD</fullName>
    </recommendedName>
    <domain>
        <recommendedName>
            <fullName evidence="13">Diaminohydroxyphosphoribosylaminopyrimidine deaminase</fullName>
            <shortName evidence="13">DRAP deaminase</shortName>
            <ecNumber evidence="13">3.5.4.26</ecNumber>
        </recommendedName>
        <alternativeName>
            <fullName evidence="13">Riboflavin-specific deaminase</fullName>
        </alternativeName>
    </domain>
    <domain>
        <recommendedName>
            <fullName evidence="13">5-amino-6-(5-phosphoribosylamino)uracil reductase</fullName>
            <ecNumber evidence="13">1.1.1.193</ecNumber>
        </recommendedName>
        <alternativeName>
            <fullName evidence="13">HTP reductase</fullName>
        </alternativeName>
    </domain>
</protein>
<comment type="similarity">
    <text evidence="5 13">In the C-terminal section; belongs to the HTP reductase family.</text>
</comment>
<keyword evidence="11 13" id="KW-0560">Oxidoreductase</keyword>
<dbReference type="PIRSF" id="PIRSF006769">
    <property type="entry name" value="RibD"/>
    <property type="match status" value="1"/>
</dbReference>
<dbReference type="InterPro" id="IPR016193">
    <property type="entry name" value="Cytidine_deaminase-like"/>
</dbReference>
<evidence type="ECO:0000256" key="16">
    <source>
        <dbReference type="PIRSR" id="PIRSR006769-3"/>
    </source>
</evidence>
<proteinExistence type="inferred from homology"/>
<comment type="similarity">
    <text evidence="4 13">In the N-terminal section; belongs to the cytidine and deoxycytidylate deaminase family.</text>
</comment>
<feature type="domain" description="CMP/dCMP-type deaminase" evidence="17">
    <location>
        <begin position="2"/>
        <end position="131"/>
    </location>
</feature>
<dbReference type="Pfam" id="PF00383">
    <property type="entry name" value="dCMP_cyt_deam_1"/>
    <property type="match status" value="1"/>
</dbReference>
<sequence length="352" mass="39548">MNEHQLYIKRCIELALNGLGNVSPNPMVGAVIVFDGKIIGEGYHKKYGEAHAEVNAVNSVLNNYSNAEELLKQSTIYVSLEPCSHHGKTPPCADLIIKHKIPKVVVGCVDPFERVSGKGIERLKAAGIEVISGVLEKECLDLNKRFITQHTQKRPYIILKWAQTADGNFAPANGSQHWITGPRAKQLVHKWRTEEDAILIGSRTALIDNPQLTAREWDGKNPVRVVVDQKLKLPSTLNIFDQSAKTIVYNELKTDVNDNIYYNSLEFNGYLPQFMMYQLYLQDIQSVIIEGGANLLNQFISFGLWDEARIFTSKNSASNETDWIKAPVINGKIISMEKLDNDELTIIENQKS</sequence>
<dbReference type="InterPro" id="IPR024072">
    <property type="entry name" value="DHFR-like_dom_sf"/>
</dbReference>
<evidence type="ECO:0000256" key="7">
    <source>
        <dbReference type="ARBA" id="ARBA00022723"/>
    </source>
</evidence>
<dbReference type="SUPFAM" id="SSF53927">
    <property type="entry name" value="Cytidine deaminase-like"/>
    <property type="match status" value="1"/>
</dbReference>
<evidence type="ECO:0000256" key="6">
    <source>
        <dbReference type="ARBA" id="ARBA00022619"/>
    </source>
</evidence>
<dbReference type="GO" id="GO:0008270">
    <property type="term" value="F:zinc ion binding"/>
    <property type="evidence" value="ECO:0007669"/>
    <property type="project" value="InterPro"/>
</dbReference>
<dbReference type="InterPro" id="IPR004794">
    <property type="entry name" value="Eubact_RibD"/>
</dbReference>
<keyword evidence="8 13" id="KW-0378">Hydrolase</keyword>
<feature type="active site" description="Proton donor" evidence="14">
    <location>
        <position position="53"/>
    </location>
</feature>
<evidence type="ECO:0000256" key="9">
    <source>
        <dbReference type="ARBA" id="ARBA00022833"/>
    </source>
</evidence>
<evidence type="ECO:0000256" key="15">
    <source>
        <dbReference type="PIRSR" id="PIRSR006769-2"/>
    </source>
</evidence>
<dbReference type="OrthoDB" id="9800865at2"/>
<dbReference type="InterPro" id="IPR050765">
    <property type="entry name" value="Riboflavin_Biosynth_HTPR"/>
</dbReference>
<feature type="binding site" evidence="16">
    <location>
        <position position="83"/>
    </location>
    <ligand>
        <name>Zn(2+)</name>
        <dbReference type="ChEBI" id="CHEBI:29105"/>
        <note>catalytic</note>
    </ligand>
</feature>
<comment type="pathway">
    <text evidence="2 13">Cofactor biosynthesis; riboflavin biosynthesis; 5-amino-6-(D-ribitylamino)uracil from GTP: step 2/4.</text>
</comment>
<evidence type="ECO:0000256" key="2">
    <source>
        <dbReference type="ARBA" id="ARBA00004882"/>
    </source>
</evidence>
<dbReference type="PANTHER" id="PTHR38011">
    <property type="entry name" value="DIHYDROFOLATE REDUCTASE FAMILY PROTEIN (AFU_ORTHOLOGUE AFUA_8G06820)"/>
    <property type="match status" value="1"/>
</dbReference>
<dbReference type="EC" id="1.1.1.193" evidence="13"/>
<dbReference type="GO" id="GO:0008835">
    <property type="term" value="F:diaminohydroxyphosphoribosylaminopyrimidine deaminase activity"/>
    <property type="evidence" value="ECO:0007669"/>
    <property type="project" value="UniProtKB-EC"/>
</dbReference>
<evidence type="ECO:0000313" key="18">
    <source>
        <dbReference type="EMBL" id="POY36341.1"/>
    </source>
</evidence>
<feature type="binding site" evidence="15">
    <location>
        <position position="290"/>
    </location>
    <ligand>
        <name>substrate</name>
    </ligand>
</feature>
<dbReference type="InterPro" id="IPR016192">
    <property type="entry name" value="APOBEC/CMP_deaminase_Zn-bd"/>
</dbReference>
<feature type="binding site" evidence="16">
    <location>
        <position position="51"/>
    </location>
    <ligand>
        <name>Zn(2+)</name>
        <dbReference type="ChEBI" id="CHEBI:29105"/>
        <note>catalytic</note>
    </ligand>
</feature>
<evidence type="ECO:0000256" key="10">
    <source>
        <dbReference type="ARBA" id="ARBA00022857"/>
    </source>
</evidence>
<dbReference type="UniPathway" id="UPA00275">
    <property type="reaction ID" value="UER00401"/>
</dbReference>
<dbReference type="Pfam" id="PF01872">
    <property type="entry name" value="RibD_C"/>
    <property type="match status" value="1"/>
</dbReference>
<feature type="binding site" evidence="15">
    <location>
        <position position="208"/>
    </location>
    <ligand>
        <name>NADP(+)</name>
        <dbReference type="ChEBI" id="CHEBI:58349"/>
    </ligand>
</feature>
<dbReference type="PROSITE" id="PS51747">
    <property type="entry name" value="CYT_DCMP_DEAMINASES_2"/>
    <property type="match status" value="1"/>
</dbReference>
<evidence type="ECO:0000256" key="13">
    <source>
        <dbReference type="PIRNR" id="PIRNR006769"/>
    </source>
</evidence>
<dbReference type="PANTHER" id="PTHR38011:SF7">
    <property type="entry name" value="2,5-DIAMINO-6-RIBOSYLAMINO-4(3H)-PYRIMIDINONE 5'-PHOSPHATE REDUCTASE"/>
    <property type="match status" value="1"/>
</dbReference>
<dbReference type="NCBIfam" id="TIGR00326">
    <property type="entry name" value="eubact_ribD"/>
    <property type="match status" value="1"/>
</dbReference>
<dbReference type="InterPro" id="IPR002734">
    <property type="entry name" value="RibDG_C"/>
</dbReference>
<comment type="caution">
    <text evidence="18">The sequence shown here is derived from an EMBL/GenBank/DDBJ whole genome shotgun (WGS) entry which is preliminary data.</text>
</comment>
<dbReference type="GO" id="GO:0009231">
    <property type="term" value="P:riboflavin biosynthetic process"/>
    <property type="evidence" value="ECO:0007669"/>
    <property type="project" value="UniProtKB-UniPathway"/>
</dbReference>
<dbReference type="FunFam" id="3.40.140.10:FF:000025">
    <property type="entry name" value="Riboflavin biosynthesis protein RibD"/>
    <property type="match status" value="1"/>
</dbReference>
<dbReference type="InterPro" id="IPR002125">
    <property type="entry name" value="CMP_dCMP_dom"/>
</dbReference>
<keyword evidence="9 13" id="KW-0862">Zinc</keyword>
<dbReference type="Gene3D" id="3.40.140.10">
    <property type="entry name" value="Cytidine Deaminase, domain 2"/>
    <property type="match status" value="1"/>
</dbReference>
<comment type="cofactor">
    <cofactor evidence="13 16">
        <name>Zn(2+)</name>
        <dbReference type="ChEBI" id="CHEBI:29105"/>
    </cofactor>
    <text evidence="13 16">Binds 1 zinc ion.</text>
</comment>
<keyword evidence="10 13" id="KW-0521">NADP</keyword>
<dbReference type="EMBL" id="PQVF01000007">
    <property type="protein sequence ID" value="POY36341.1"/>
    <property type="molecule type" value="Genomic_DNA"/>
</dbReference>
<feature type="binding site" evidence="15">
    <location>
        <position position="178"/>
    </location>
    <ligand>
        <name>NADP(+)</name>
        <dbReference type="ChEBI" id="CHEBI:58349"/>
    </ligand>
</feature>
<reference evidence="18 19" key="1">
    <citation type="submission" date="2018-01" db="EMBL/GenBank/DDBJ databases">
        <authorList>
            <person name="Gaut B.S."/>
            <person name="Morton B.R."/>
            <person name="Clegg M.T."/>
            <person name="Duvall M.R."/>
        </authorList>
    </citation>
    <scope>NUCLEOTIDE SEQUENCE [LARGE SCALE GENOMIC DNA]</scope>
    <source>
        <strain evidence="18 19">HR-AV</strain>
    </source>
</reference>
<evidence type="ECO:0000256" key="3">
    <source>
        <dbReference type="ARBA" id="ARBA00004910"/>
    </source>
</evidence>
<keyword evidence="7 13" id="KW-0479">Metal-binding</keyword>
<name>A0A2S5A180_9SPHI</name>
<feature type="binding site" evidence="15">
    <location>
        <position position="204"/>
    </location>
    <ligand>
        <name>NADP(+)</name>
        <dbReference type="ChEBI" id="CHEBI:58349"/>
    </ligand>
</feature>
<dbReference type="Proteomes" id="UP000236893">
    <property type="component" value="Unassembled WGS sequence"/>
</dbReference>